<reference evidence="2 3" key="1">
    <citation type="submission" date="2021-03" db="EMBL/GenBank/DDBJ databases">
        <title>Isolation and description of Capnocytophaga bilenii sp. nov., a novel Capnocytophaga species, isolated from a gingivitis subject.</title>
        <authorList>
            <person name="Antezack A."/>
            <person name="Monnet-Corti V."/>
            <person name="La Scola B."/>
        </authorList>
    </citation>
    <scope>NUCLEOTIDE SEQUENCE [LARGE SCALE GENOMIC DNA]</scope>
    <source>
        <strain evidence="2 3">Marseille-Q4570</strain>
    </source>
</reference>
<comment type="caution">
    <text evidence="2">The sequence shown here is derived from an EMBL/GenBank/DDBJ whole genome shotgun (WGS) entry which is preliminary data.</text>
</comment>
<keyword evidence="1" id="KW-0472">Membrane</keyword>
<evidence type="ECO:0000313" key="2">
    <source>
        <dbReference type="EMBL" id="MBO1884298.1"/>
    </source>
</evidence>
<organism evidence="2 3">
    <name type="scientific">Capnocytophaga bilenii</name>
    <dbReference type="NCBI Taxonomy" id="2819369"/>
    <lineage>
        <taxon>Bacteria</taxon>
        <taxon>Pseudomonadati</taxon>
        <taxon>Bacteroidota</taxon>
        <taxon>Flavobacteriia</taxon>
        <taxon>Flavobacteriales</taxon>
        <taxon>Flavobacteriaceae</taxon>
        <taxon>Capnocytophaga</taxon>
    </lineage>
</organism>
<proteinExistence type="predicted"/>
<keyword evidence="1" id="KW-0812">Transmembrane</keyword>
<dbReference type="EMBL" id="JAGDYP010000005">
    <property type="protein sequence ID" value="MBO1884298.1"/>
    <property type="molecule type" value="Genomic_DNA"/>
</dbReference>
<gene>
    <name evidence="2" type="ORF">J4N46_07655</name>
</gene>
<dbReference type="RefSeq" id="WP_208058819.1">
    <property type="nucleotide sequence ID" value="NZ_JAGDYP010000005.1"/>
</dbReference>
<protein>
    <recommendedName>
        <fullName evidence="4">Secreted protein</fullName>
    </recommendedName>
</protein>
<sequence>MENKFFYRYWWLYYLLFFLLLGLLIYAILWKPKCNNNYYQPPVTTTPSPPMDNEPPTMPPAQGATVNCDTEVNSGGQGLTRTPHLLGSQSGRVVVQYDMYDVPDQLTVYYDGKVVATTSDLVSGYGTVEFAYKAEQGKPQECIVEMKAPEDGTAWTYRVNCPE</sequence>
<name>A0ABS3PZ75_9FLAO</name>
<evidence type="ECO:0008006" key="4">
    <source>
        <dbReference type="Google" id="ProtNLM"/>
    </source>
</evidence>
<feature type="transmembrane region" description="Helical" evidence="1">
    <location>
        <begin position="12"/>
        <end position="30"/>
    </location>
</feature>
<accession>A0ABS3PZ75</accession>
<evidence type="ECO:0000313" key="3">
    <source>
        <dbReference type="Proteomes" id="UP000681610"/>
    </source>
</evidence>
<keyword evidence="3" id="KW-1185">Reference proteome</keyword>
<keyword evidence="1" id="KW-1133">Transmembrane helix</keyword>
<evidence type="ECO:0000256" key="1">
    <source>
        <dbReference type="SAM" id="Phobius"/>
    </source>
</evidence>
<dbReference type="Proteomes" id="UP000681610">
    <property type="component" value="Unassembled WGS sequence"/>
</dbReference>